<organism evidence="2 3">
    <name type="scientific">Aspergillus wentii DTO 134E9</name>
    <dbReference type="NCBI Taxonomy" id="1073089"/>
    <lineage>
        <taxon>Eukaryota</taxon>
        <taxon>Fungi</taxon>
        <taxon>Dikarya</taxon>
        <taxon>Ascomycota</taxon>
        <taxon>Pezizomycotina</taxon>
        <taxon>Eurotiomycetes</taxon>
        <taxon>Eurotiomycetidae</taxon>
        <taxon>Eurotiales</taxon>
        <taxon>Aspergillaceae</taxon>
        <taxon>Aspergillus</taxon>
        <taxon>Aspergillus subgen. Cremei</taxon>
    </lineage>
</organism>
<keyword evidence="1" id="KW-1133">Transmembrane helix</keyword>
<feature type="transmembrane region" description="Helical" evidence="1">
    <location>
        <begin position="7"/>
        <end position="27"/>
    </location>
</feature>
<feature type="transmembrane region" description="Helical" evidence="1">
    <location>
        <begin position="196"/>
        <end position="219"/>
    </location>
</feature>
<evidence type="ECO:0000256" key="1">
    <source>
        <dbReference type="SAM" id="Phobius"/>
    </source>
</evidence>
<dbReference type="AlphaFoldDB" id="A0A1L9RFF9"/>
<feature type="transmembrane region" description="Helical" evidence="1">
    <location>
        <begin position="239"/>
        <end position="259"/>
    </location>
</feature>
<dbReference type="GeneID" id="63749043"/>
<keyword evidence="1" id="KW-0472">Membrane</keyword>
<dbReference type="RefSeq" id="XP_040687331.1">
    <property type="nucleotide sequence ID" value="XM_040833195.1"/>
</dbReference>
<dbReference type="OrthoDB" id="4159154at2759"/>
<dbReference type="PANTHER" id="PTHR28019">
    <property type="entry name" value="CELL MEMBRANE PROTEIN YLR413W-RELATED"/>
    <property type="match status" value="1"/>
</dbReference>
<protein>
    <submittedName>
        <fullName evidence="2">Uncharacterized protein</fullName>
    </submittedName>
</protein>
<dbReference type="GO" id="GO:0051285">
    <property type="term" value="C:cell cortex of cell tip"/>
    <property type="evidence" value="ECO:0007669"/>
    <property type="project" value="TreeGrafter"/>
</dbReference>
<dbReference type="PANTHER" id="PTHR28019:SF7">
    <property type="entry name" value="SUR7 PROTEIN"/>
    <property type="match status" value="1"/>
</dbReference>
<evidence type="ECO:0000313" key="2">
    <source>
        <dbReference type="EMBL" id="OJJ33655.1"/>
    </source>
</evidence>
<feature type="transmembrane region" description="Helical" evidence="1">
    <location>
        <begin position="140"/>
        <end position="159"/>
    </location>
</feature>
<dbReference type="Proteomes" id="UP000184383">
    <property type="component" value="Unassembled WGS sequence"/>
</dbReference>
<accession>A0A1L9RFF9</accession>
<dbReference type="InterPro" id="IPR009571">
    <property type="entry name" value="SUR7/Rim9-like_fungi"/>
</dbReference>
<dbReference type="Pfam" id="PF06687">
    <property type="entry name" value="SUR7"/>
    <property type="match status" value="1"/>
</dbReference>
<dbReference type="VEuPathDB" id="FungiDB:ASPWEDRAFT_28867"/>
<dbReference type="EMBL" id="KV878213">
    <property type="protein sequence ID" value="OJJ33655.1"/>
    <property type="molecule type" value="Genomic_DNA"/>
</dbReference>
<gene>
    <name evidence="2" type="ORF">ASPWEDRAFT_28867</name>
</gene>
<proteinExistence type="predicted"/>
<dbReference type="GO" id="GO:0005886">
    <property type="term" value="C:plasma membrane"/>
    <property type="evidence" value="ECO:0007669"/>
    <property type="project" value="InterPro"/>
</dbReference>
<keyword evidence="1" id="KW-0812">Transmembrane</keyword>
<name>A0A1L9RFF9_ASPWE</name>
<dbReference type="InterPro" id="IPR052413">
    <property type="entry name" value="SUR7_domain"/>
</dbReference>
<reference evidence="3" key="1">
    <citation type="journal article" date="2017" name="Genome Biol.">
        <title>Comparative genomics reveals high biological diversity and specific adaptations in the industrially and medically important fungal genus Aspergillus.</title>
        <authorList>
            <person name="de Vries R.P."/>
            <person name="Riley R."/>
            <person name="Wiebenga A."/>
            <person name="Aguilar-Osorio G."/>
            <person name="Amillis S."/>
            <person name="Uchima C.A."/>
            <person name="Anderluh G."/>
            <person name="Asadollahi M."/>
            <person name="Askin M."/>
            <person name="Barry K."/>
            <person name="Battaglia E."/>
            <person name="Bayram O."/>
            <person name="Benocci T."/>
            <person name="Braus-Stromeyer S.A."/>
            <person name="Caldana C."/>
            <person name="Canovas D."/>
            <person name="Cerqueira G.C."/>
            <person name="Chen F."/>
            <person name="Chen W."/>
            <person name="Choi C."/>
            <person name="Clum A."/>
            <person name="Dos Santos R.A."/>
            <person name="Damasio A.R."/>
            <person name="Diallinas G."/>
            <person name="Emri T."/>
            <person name="Fekete E."/>
            <person name="Flipphi M."/>
            <person name="Freyberg S."/>
            <person name="Gallo A."/>
            <person name="Gournas C."/>
            <person name="Habgood R."/>
            <person name="Hainaut M."/>
            <person name="Harispe M.L."/>
            <person name="Henrissat B."/>
            <person name="Hilden K.S."/>
            <person name="Hope R."/>
            <person name="Hossain A."/>
            <person name="Karabika E."/>
            <person name="Karaffa L."/>
            <person name="Karanyi Z."/>
            <person name="Krasevec N."/>
            <person name="Kuo A."/>
            <person name="Kusch H."/>
            <person name="LaButti K."/>
            <person name="Lagendijk E.L."/>
            <person name="Lapidus A."/>
            <person name="Levasseur A."/>
            <person name="Lindquist E."/>
            <person name="Lipzen A."/>
            <person name="Logrieco A.F."/>
            <person name="MacCabe A."/>
            <person name="Maekelae M.R."/>
            <person name="Malavazi I."/>
            <person name="Melin P."/>
            <person name="Meyer V."/>
            <person name="Mielnichuk N."/>
            <person name="Miskei M."/>
            <person name="Molnar A.P."/>
            <person name="Mule G."/>
            <person name="Ngan C.Y."/>
            <person name="Orejas M."/>
            <person name="Orosz E."/>
            <person name="Ouedraogo J.P."/>
            <person name="Overkamp K.M."/>
            <person name="Park H.-S."/>
            <person name="Perrone G."/>
            <person name="Piumi F."/>
            <person name="Punt P.J."/>
            <person name="Ram A.F."/>
            <person name="Ramon A."/>
            <person name="Rauscher S."/>
            <person name="Record E."/>
            <person name="Riano-Pachon D.M."/>
            <person name="Robert V."/>
            <person name="Roehrig J."/>
            <person name="Ruller R."/>
            <person name="Salamov A."/>
            <person name="Salih N.S."/>
            <person name="Samson R.A."/>
            <person name="Sandor E."/>
            <person name="Sanguinetti M."/>
            <person name="Schuetze T."/>
            <person name="Sepcic K."/>
            <person name="Shelest E."/>
            <person name="Sherlock G."/>
            <person name="Sophianopoulou V."/>
            <person name="Squina F.M."/>
            <person name="Sun H."/>
            <person name="Susca A."/>
            <person name="Todd R.B."/>
            <person name="Tsang A."/>
            <person name="Unkles S.E."/>
            <person name="van de Wiele N."/>
            <person name="van Rossen-Uffink D."/>
            <person name="Oliveira J.V."/>
            <person name="Vesth T.C."/>
            <person name="Visser J."/>
            <person name="Yu J.-H."/>
            <person name="Zhou M."/>
            <person name="Andersen M.R."/>
            <person name="Archer D.B."/>
            <person name="Baker S.E."/>
            <person name="Benoit I."/>
            <person name="Brakhage A.A."/>
            <person name="Braus G.H."/>
            <person name="Fischer R."/>
            <person name="Frisvad J.C."/>
            <person name="Goldman G.H."/>
            <person name="Houbraken J."/>
            <person name="Oakley B."/>
            <person name="Pocsi I."/>
            <person name="Scazzocchio C."/>
            <person name="Seiboth B."/>
            <person name="vanKuyk P.A."/>
            <person name="Wortman J."/>
            <person name="Dyer P.S."/>
            <person name="Grigoriev I.V."/>
        </authorList>
    </citation>
    <scope>NUCLEOTIDE SEQUENCE [LARGE SCALE GENOMIC DNA]</scope>
    <source>
        <strain evidence="3">DTO 134E9</strain>
    </source>
</reference>
<evidence type="ECO:0000313" key="3">
    <source>
        <dbReference type="Proteomes" id="UP000184383"/>
    </source>
</evidence>
<sequence>MACFHDLIPTLTVLLAFILSLLCLFSGSDSNFLTKADIVTLETSNIGNGAGIRDFYSVYVMTYCEGFMEQCSTNGTEALNFVRNVTFCSDRAVPFAFDAGTILSNDIHPEDPAESVSDLNWPDFPSDDFDFLAPTSQAMVVFYVAGTAAAGLAILYRIWITWGGHGPRGFQAPGEVPGTPREIVSQPRRSKREMSLMMFGFICLGIASTIASVIATEFVNLVNNHGRDNGISANHGDTFLAMSWTAVALLFIGSMDSLYMVMVWHYRHCTCEQVSPLDPEAKRPPPEDF</sequence>
<dbReference type="GO" id="GO:0031505">
    <property type="term" value="P:fungal-type cell wall organization"/>
    <property type="evidence" value="ECO:0007669"/>
    <property type="project" value="TreeGrafter"/>
</dbReference>
<keyword evidence="3" id="KW-1185">Reference proteome</keyword>